<feature type="region of interest" description="Disordered" evidence="1">
    <location>
        <begin position="79"/>
        <end position="103"/>
    </location>
</feature>
<reference evidence="3 4" key="1">
    <citation type="journal article" date="2018" name="Cell">
        <title>The Chara Genome: Secondary Complexity and Implications for Plant Terrestrialization.</title>
        <authorList>
            <person name="Nishiyama T."/>
            <person name="Sakayama H."/>
            <person name="Vries J.D."/>
            <person name="Buschmann H."/>
            <person name="Saint-Marcoux D."/>
            <person name="Ullrich K.K."/>
            <person name="Haas F.B."/>
            <person name="Vanderstraeten L."/>
            <person name="Becker D."/>
            <person name="Lang D."/>
            <person name="Vosolsobe S."/>
            <person name="Rombauts S."/>
            <person name="Wilhelmsson P.K.I."/>
            <person name="Janitza P."/>
            <person name="Kern R."/>
            <person name="Heyl A."/>
            <person name="Rumpler F."/>
            <person name="Villalobos L.I.A.C."/>
            <person name="Clay J.M."/>
            <person name="Skokan R."/>
            <person name="Toyoda A."/>
            <person name="Suzuki Y."/>
            <person name="Kagoshima H."/>
            <person name="Schijlen E."/>
            <person name="Tajeshwar N."/>
            <person name="Catarino B."/>
            <person name="Hetherington A.J."/>
            <person name="Saltykova A."/>
            <person name="Bonnot C."/>
            <person name="Breuninger H."/>
            <person name="Symeonidi A."/>
            <person name="Radhakrishnan G.V."/>
            <person name="Van Nieuwerburgh F."/>
            <person name="Deforce D."/>
            <person name="Chang C."/>
            <person name="Karol K.G."/>
            <person name="Hedrich R."/>
            <person name="Ulvskov P."/>
            <person name="Glockner G."/>
            <person name="Delwiche C.F."/>
            <person name="Petrasek J."/>
            <person name="Van de Peer Y."/>
            <person name="Friml J."/>
            <person name="Beilby M."/>
            <person name="Dolan L."/>
            <person name="Kohara Y."/>
            <person name="Sugano S."/>
            <person name="Fujiyama A."/>
            <person name="Delaux P.-M."/>
            <person name="Quint M."/>
            <person name="TheiBen G."/>
            <person name="Hagemann M."/>
            <person name="Harholt J."/>
            <person name="Dunand C."/>
            <person name="Zachgo S."/>
            <person name="Langdale J."/>
            <person name="Maumus F."/>
            <person name="Straeten D.V.D."/>
            <person name="Gould S.B."/>
            <person name="Rensing S.A."/>
        </authorList>
    </citation>
    <scope>NUCLEOTIDE SEQUENCE [LARGE SCALE GENOMIC DNA]</scope>
    <source>
        <strain evidence="3 4">S276</strain>
    </source>
</reference>
<name>A0A388KZX4_CHABU</name>
<dbReference type="PANTHER" id="PTHR33492">
    <property type="entry name" value="OSJNBA0043A12.37 PROTEIN-RELATED"/>
    <property type="match status" value="1"/>
</dbReference>
<evidence type="ECO:0000313" key="4">
    <source>
        <dbReference type="Proteomes" id="UP000265515"/>
    </source>
</evidence>
<accession>A0A388KZX4</accession>
<dbReference type="OrthoDB" id="691673at2759"/>
<feature type="domain" description="Myb/SANT-like DNA-binding" evidence="2">
    <location>
        <begin position="337"/>
        <end position="415"/>
    </location>
</feature>
<feature type="region of interest" description="Disordered" evidence="1">
    <location>
        <begin position="464"/>
        <end position="504"/>
    </location>
</feature>
<organism evidence="3 4">
    <name type="scientific">Chara braunii</name>
    <name type="common">Braun's stonewort</name>
    <dbReference type="NCBI Taxonomy" id="69332"/>
    <lineage>
        <taxon>Eukaryota</taxon>
        <taxon>Viridiplantae</taxon>
        <taxon>Streptophyta</taxon>
        <taxon>Charophyceae</taxon>
        <taxon>Charales</taxon>
        <taxon>Characeae</taxon>
        <taxon>Chara</taxon>
    </lineage>
</organism>
<sequence length="612" mass="65639">MDGGGFTSELMADYDDPATMELGHAGDTRYKERRDGRHAYGGSEECVDSHADQYRSVHRGGGRSWCQTQFDVVEHGVQPQSRYTPSGPGGGCHVSGPGGDHGGSSDVDALSYCRMQEAGDLSRPGFLPVFGLWGRGDGQEGHARAWRGAQNENQPASPFGMQLRLGTTGQQRPPSPTANWNVNDVTDVGSRQRLMNSLSRSSSSPPVHRPTVADGLQSAGSMQVGVGHGTSAGWRAGHDAPGSTVGGGRCDFPAEETRQPCSKVHTSDDRRSSPVVDRPQKETESSTRKRRGSDATPTSSLAQAGAAPSTAENSQGGRGGQSRRASQPEGTTKKHVPWSLEERVMLARICGEDDALMADASGVHKHKTKQGRFQWISDRMRDENFFRTSEECRKKWNSMRDTVALIRDKCERSGSAGYFNMTTEERKEREVCSAFERPLWDAMEWWRLKASTTCDNTLASEELGGSGSGKACGGGSEGGCMDASDAGTKTRRTSSGRARSEATASNVGMMTAMEDSTTRLCDGVDRASSALARATTESTAMVSFRMGDMAVQIGAVAGAMQDGNMVLQSLMAVMAVRSAPSMPRAAPRRWCGDRPFIQVNSASSFHRRGVGG</sequence>
<feature type="compositionally biased region" description="Low complexity" evidence="1">
    <location>
        <begin position="194"/>
        <end position="204"/>
    </location>
</feature>
<feature type="compositionally biased region" description="Polar residues" evidence="1">
    <location>
        <begin position="165"/>
        <end position="182"/>
    </location>
</feature>
<dbReference type="Gene3D" id="1.10.10.60">
    <property type="entry name" value="Homeodomain-like"/>
    <property type="match status" value="1"/>
</dbReference>
<dbReference type="PANTHER" id="PTHR33492:SF11">
    <property type="entry name" value="OS04G0670900 PROTEIN"/>
    <property type="match status" value="1"/>
</dbReference>
<gene>
    <name evidence="3" type="ORF">CBR_g20212</name>
</gene>
<evidence type="ECO:0000313" key="3">
    <source>
        <dbReference type="EMBL" id="GBG75581.1"/>
    </source>
</evidence>
<evidence type="ECO:0000256" key="1">
    <source>
        <dbReference type="SAM" id="MobiDB-lite"/>
    </source>
</evidence>
<dbReference type="Proteomes" id="UP000265515">
    <property type="component" value="Unassembled WGS sequence"/>
</dbReference>
<dbReference type="AlphaFoldDB" id="A0A388KZX4"/>
<dbReference type="InterPro" id="IPR044822">
    <property type="entry name" value="Myb_DNA-bind_4"/>
</dbReference>
<evidence type="ECO:0000259" key="2">
    <source>
        <dbReference type="Pfam" id="PF13837"/>
    </source>
</evidence>
<dbReference type="EMBL" id="BFEA01000227">
    <property type="protein sequence ID" value="GBG75581.1"/>
    <property type="molecule type" value="Genomic_DNA"/>
</dbReference>
<keyword evidence="4" id="KW-1185">Reference proteome</keyword>
<dbReference type="Gramene" id="GBG75581">
    <property type="protein sequence ID" value="GBG75581"/>
    <property type="gene ID" value="CBR_g20212"/>
</dbReference>
<feature type="compositionally biased region" description="Polar residues" evidence="1">
    <location>
        <begin position="495"/>
        <end position="504"/>
    </location>
</feature>
<dbReference type="Pfam" id="PF13837">
    <property type="entry name" value="Myb_DNA-bind_4"/>
    <property type="match status" value="1"/>
</dbReference>
<protein>
    <recommendedName>
        <fullName evidence="2">Myb/SANT-like DNA-binding domain-containing protein</fullName>
    </recommendedName>
</protein>
<feature type="region of interest" description="Disordered" evidence="1">
    <location>
        <begin position="194"/>
        <end position="338"/>
    </location>
</feature>
<feature type="compositionally biased region" description="Gly residues" evidence="1">
    <location>
        <begin position="464"/>
        <end position="478"/>
    </location>
</feature>
<feature type="compositionally biased region" description="Gly residues" evidence="1">
    <location>
        <begin position="87"/>
        <end position="102"/>
    </location>
</feature>
<feature type="region of interest" description="Disordered" evidence="1">
    <location>
        <begin position="151"/>
        <end position="182"/>
    </location>
</feature>
<comment type="caution">
    <text evidence="3">The sequence shown here is derived from an EMBL/GenBank/DDBJ whole genome shotgun (WGS) entry which is preliminary data.</text>
</comment>
<proteinExistence type="predicted"/>
<feature type="compositionally biased region" description="Basic and acidic residues" evidence="1">
    <location>
        <begin position="265"/>
        <end position="287"/>
    </location>
</feature>